<evidence type="ECO:0000313" key="2">
    <source>
        <dbReference type="EMBL" id="KKQ94542.1"/>
    </source>
</evidence>
<dbReference type="AlphaFoldDB" id="A0A0G0LU41"/>
<dbReference type="NCBIfam" id="TIGR02436">
    <property type="entry name" value="four helix bundle protein"/>
    <property type="match status" value="1"/>
</dbReference>
<evidence type="ECO:0000256" key="1">
    <source>
        <dbReference type="SAM" id="Coils"/>
    </source>
</evidence>
<dbReference type="EMBL" id="LBVW01000001">
    <property type="protein sequence ID" value="KKQ94542.1"/>
    <property type="molecule type" value="Genomic_DNA"/>
</dbReference>
<proteinExistence type="predicted"/>
<dbReference type="Pfam" id="PF05635">
    <property type="entry name" value="23S_rRNA_IVP"/>
    <property type="match status" value="1"/>
</dbReference>
<keyword evidence="1" id="KW-0175">Coiled coil</keyword>
<dbReference type="InterPro" id="IPR036583">
    <property type="entry name" value="23S_rRNA_IVS_sf"/>
</dbReference>
<gene>
    <name evidence="2" type="ORF">UT19_C0001G0077</name>
</gene>
<feature type="coiled-coil region" evidence="1">
    <location>
        <begin position="88"/>
        <end position="115"/>
    </location>
</feature>
<sequence>MIRDVTDLEVYRLSLKLLKKLYLFLRKVPRSEYDTVRQCKRAGKGIPAHIAEGFAKRSSEAEFKRYLKIAIGTSDEIISHLRTVAIAVPRLAQEAKELAEEYKILSKRLNRLHTIWRSGNF</sequence>
<dbReference type="InterPro" id="IPR012657">
    <property type="entry name" value="23S_rRNA-intervening_sequence"/>
</dbReference>
<dbReference type="Gene3D" id="1.20.1440.60">
    <property type="entry name" value="23S rRNA-intervening sequence"/>
    <property type="match status" value="1"/>
</dbReference>
<protein>
    <submittedName>
        <fullName evidence="2">23S rRNA gene intervening protein</fullName>
    </submittedName>
</protein>
<name>A0A0G0LU41_9BACT</name>
<evidence type="ECO:0000313" key="3">
    <source>
        <dbReference type="Proteomes" id="UP000034932"/>
    </source>
</evidence>
<comment type="caution">
    <text evidence="2">The sequence shown here is derived from an EMBL/GenBank/DDBJ whole genome shotgun (WGS) entry which is preliminary data.</text>
</comment>
<organism evidence="2 3">
    <name type="scientific">Candidatus Woesebacteria bacterium GW2011_GWB1_39_10b</name>
    <dbReference type="NCBI Taxonomy" id="1618573"/>
    <lineage>
        <taxon>Bacteria</taxon>
        <taxon>Candidatus Woeseibacteriota</taxon>
    </lineage>
</organism>
<accession>A0A0G0LU41</accession>
<dbReference type="Proteomes" id="UP000034932">
    <property type="component" value="Unassembled WGS sequence"/>
</dbReference>
<reference evidence="2 3" key="1">
    <citation type="journal article" date="2015" name="Nature">
        <title>rRNA introns, odd ribosomes, and small enigmatic genomes across a large radiation of phyla.</title>
        <authorList>
            <person name="Brown C.T."/>
            <person name="Hug L.A."/>
            <person name="Thomas B.C."/>
            <person name="Sharon I."/>
            <person name="Castelle C.J."/>
            <person name="Singh A."/>
            <person name="Wilkins M.J."/>
            <person name="Williams K.H."/>
            <person name="Banfield J.F."/>
        </authorList>
    </citation>
    <scope>NUCLEOTIDE SEQUENCE [LARGE SCALE GENOMIC DNA]</scope>
</reference>
<dbReference type="SUPFAM" id="SSF158446">
    <property type="entry name" value="IVS-encoded protein-like"/>
    <property type="match status" value="1"/>
</dbReference>
<dbReference type="PANTHER" id="PTHR38471:SF2">
    <property type="entry name" value="FOUR HELIX BUNDLE PROTEIN"/>
    <property type="match status" value="1"/>
</dbReference>
<dbReference type="PANTHER" id="PTHR38471">
    <property type="entry name" value="FOUR HELIX BUNDLE PROTEIN"/>
    <property type="match status" value="1"/>
</dbReference>